<dbReference type="AlphaFoldDB" id="A0A1H0V2K9"/>
<reference evidence="4 5" key="1">
    <citation type="submission" date="2016-10" db="EMBL/GenBank/DDBJ databases">
        <authorList>
            <person name="de Groot N.N."/>
        </authorList>
    </citation>
    <scope>NUCLEOTIDE SEQUENCE [LARGE SCALE GENOMIC DNA]</scope>
    <source>
        <strain evidence="4 5">S137</strain>
    </source>
</reference>
<dbReference type="GO" id="GO:0016757">
    <property type="term" value="F:glycosyltransferase activity"/>
    <property type="evidence" value="ECO:0007669"/>
    <property type="project" value="UniProtKB-KW"/>
</dbReference>
<dbReference type="GO" id="GO:0046872">
    <property type="term" value="F:metal ion binding"/>
    <property type="evidence" value="ECO:0007669"/>
    <property type="project" value="UniProtKB-KW"/>
</dbReference>
<evidence type="ECO:0000313" key="5">
    <source>
        <dbReference type="Proteomes" id="UP000182412"/>
    </source>
</evidence>
<dbReference type="EMBL" id="FNJQ01000043">
    <property type="protein sequence ID" value="SDP72296.1"/>
    <property type="molecule type" value="Genomic_DNA"/>
</dbReference>
<dbReference type="Pfam" id="PF01501">
    <property type="entry name" value="Glyco_transf_8"/>
    <property type="match status" value="1"/>
</dbReference>
<keyword evidence="2 4" id="KW-0808">Transferase</keyword>
<sequence>MHDGSISETNREKFRQLTAAFRAELHFYDIPAEHAELLARGREIFAAGLASQRFTSVNMYRLLLAQVLPDSVTRVIYLDADTIVNLDIASLWQEDLGRFPLGAVPDLSVAEHFGQADKARASSSFLYEKCGATKETVFNSGILLLDLEQLRSRNLFLDGLAFLAQYEDDFDSYDNDILIAFYGDNYQHLPWQYSIHTKWARAFDRSNVRTLPPGIYHYRGRDYGLDLSDCYNRLFLTNLRQTPWWQEDIISKSYQLTREIALTNIQNRLRQIRQIENTCRRKKRVFMGLAGDEARLRQDFELTPEEHFIALAPGGQLPLPYDPRTHIYLIFWSNYGEVKALLEKAGLQEYEDFADGTRLMPEQSGDIFPTELTVLWQI</sequence>
<name>A0A1H0V2K9_SELRU</name>
<gene>
    <name evidence="4" type="ORF">SAMN05216366_1432</name>
</gene>
<dbReference type="PANTHER" id="PTHR13778:SF47">
    <property type="entry name" value="LIPOPOLYSACCHARIDE 1,3-GALACTOSYLTRANSFERASE"/>
    <property type="match status" value="1"/>
</dbReference>
<dbReference type="Proteomes" id="UP000182412">
    <property type="component" value="Unassembled WGS sequence"/>
</dbReference>
<proteinExistence type="predicted"/>
<protein>
    <submittedName>
        <fullName evidence="4">Lipopolysaccharide biosynthesis protein, LPS:glycosyltransferase</fullName>
    </submittedName>
</protein>
<dbReference type="InterPro" id="IPR029044">
    <property type="entry name" value="Nucleotide-diphossugar_trans"/>
</dbReference>
<evidence type="ECO:0000313" key="4">
    <source>
        <dbReference type="EMBL" id="SDP72296.1"/>
    </source>
</evidence>
<evidence type="ECO:0000256" key="3">
    <source>
        <dbReference type="ARBA" id="ARBA00022723"/>
    </source>
</evidence>
<keyword evidence="1" id="KW-0328">Glycosyltransferase</keyword>
<dbReference type="Gene3D" id="3.90.550.10">
    <property type="entry name" value="Spore Coat Polysaccharide Biosynthesis Protein SpsA, Chain A"/>
    <property type="match status" value="1"/>
</dbReference>
<organism evidence="4 5">
    <name type="scientific">Selenomonas ruminantium</name>
    <dbReference type="NCBI Taxonomy" id="971"/>
    <lineage>
        <taxon>Bacteria</taxon>
        <taxon>Bacillati</taxon>
        <taxon>Bacillota</taxon>
        <taxon>Negativicutes</taxon>
        <taxon>Selenomonadales</taxon>
        <taxon>Selenomonadaceae</taxon>
        <taxon>Selenomonas</taxon>
    </lineage>
</organism>
<dbReference type="PANTHER" id="PTHR13778">
    <property type="entry name" value="GLYCOSYLTRANSFERASE 8 DOMAIN-CONTAINING PROTEIN"/>
    <property type="match status" value="1"/>
</dbReference>
<evidence type="ECO:0000256" key="2">
    <source>
        <dbReference type="ARBA" id="ARBA00022679"/>
    </source>
</evidence>
<dbReference type="SUPFAM" id="SSF53448">
    <property type="entry name" value="Nucleotide-diphospho-sugar transferases"/>
    <property type="match status" value="1"/>
</dbReference>
<accession>A0A1H0V2K9</accession>
<dbReference type="InterPro" id="IPR050748">
    <property type="entry name" value="Glycosyltrans_8_dom-fam"/>
</dbReference>
<keyword evidence="3" id="KW-0479">Metal-binding</keyword>
<evidence type="ECO:0000256" key="1">
    <source>
        <dbReference type="ARBA" id="ARBA00022676"/>
    </source>
</evidence>
<dbReference type="InterPro" id="IPR002495">
    <property type="entry name" value="Glyco_trans_8"/>
</dbReference>